<keyword evidence="2" id="KW-1185">Reference proteome</keyword>
<dbReference type="RefSeq" id="WP_353332776.1">
    <property type="nucleotide sequence ID" value="NZ_AP028055.1"/>
</dbReference>
<proteinExistence type="predicted"/>
<reference evidence="1 2" key="1">
    <citation type="submission" date="2023-04" db="EMBL/GenBank/DDBJ databases">
        <title>Draft genome sequence of acteroides sedimenti strain YN3PY1.</title>
        <authorList>
            <person name="Yoshida N."/>
        </authorList>
    </citation>
    <scope>NUCLEOTIDE SEQUENCE [LARGE SCALE GENOMIC DNA]</scope>
    <source>
        <strain evidence="1 2">YN3PY1</strain>
    </source>
</reference>
<dbReference type="Gene3D" id="2.40.10.270">
    <property type="entry name" value="Bacteriophage SPP1 head-tail adaptor protein"/>
    <property type="match status" value="1"/>
</dbReference>
<evidence type="ECO:0000313" key="1">
    <source>
        <dbReference type="EMBL" id="BEG98109.1"/>
    </source>
</evidence>
<accession>A0ABN6Z7L3</accession>
<sequence>MRAASLREFIEFLELRTTQGVSGEYKKEYVSVYKCRAYLRKSAPSYDKDGVDAMELFKGVSRTFQIRRSDKVNEKQVLVYAGDRYEILMIQPNADDNSLLIQVRKINK</sequence>
<dbReference type="EMBL" id="AP028055">
    <property type="protein sequence ID" value="BEG98109.1"/>
    <property type="molecule type" value="Genomic_DNA"/>
</dbReference>
<organism evidence="1 2">
    <name type="scientific">Bacteroides sedimenti</name>
    <dbReference type="NCBI Taxonomy" id="2136147"/>
    <lineage>
        <taxon>Bacteria</taxon>
        <taxon>Pseudomonadati</taxon>
        <taxon>Bacteroidota</taxon>
        <taxon>Bacteroidia</taxon>
        <taxon>Bacteroidales</taxon>
        <taxon>Bacteroidaceae</taxon>
        <taxon>Bacteroides</taxon>
    </lineage>
</organism>
<dbReference type="Proteomes" id="UP001496674">
    <property type="component" value="Chromosome"/>
</dbReference>
<name>A0ABN6Z7L3_9BACE</name>
<evidence type="ECO:0008006" key="3">
    <source>
        <dbReference type="Google" id="ProtNLM"/>
    </source>
</evidence>
<dbReference type="InterPro" id="IPR008767">
    <property type="entry name" value="Phage_SPP1_head-tail_adaptor"/>
</dbReference>
<protein>
    <recommendedName>
        <fullName evidence="3">Head-tail adaptor protein</fullName>
    </recommendedName>
</protein>
<gene>
    <name evidence="1" type="ORF">BSYN_03740</name>
</gene>
<dbReference type="Pfam" id="PF05521">
    <property type="entry name" value="Phage_HCP"/>
    <property type="match status" value="1"/>
</dbReference>
<dbReference type="InterPro" id="IPR038666">
    <property type="entry name" value="SSP1_head-tail_sf"/>
</dbReference>
<evidence type="ECO:0000313" key="2">
    <source>
        <dbReference type="Proteomes" id="UP001496674"/>
    </source>
</evidence>